<keyword evidence="2" id="KW-0378">Hydrolase</keyword>
<sequence length="94" mass="10374">MAPYRAALDLPHALVEWVTMLTVTREGDRRCKLPPHQRALIGLVHLRRHDTLAQLAAGFGISVGTAHAYMTAVINRDCKSFGVTPNHGECIDDQ</sequence>
<protein>
    <submittedName>
        <fullName evidence="2">Helix-turn-helix of DDE superfamily endonuclease</fullName>
    </submittedName>
</protein>
<dbReference type="InterPro" id="IPR027805">
    <property type="entry name" value="Transposase_HTH_dom"/>
</dbReference>
<evidence type="ECO:0000259" key="1">
    <source>
        <dbReference type="Pfam" id="PF13613"/>
    </source>
</evidence>
<dbReference type="AlphaFoldDB" id="A0A1G7W673"/>
<name>A0A1G7W673_9ACTN</name>
<proteinExistence type="predicted"/>
<accession>A0A1G7W673</accession>
<dbReference type="GO" id="GO:0004519">
    <property type="term" value="F:endonuclease activity"/>
    <property type="evidence" value="ECO:0007669"/>
    <property type="project" value="UniProtKB-KW"/>
</dbReference>
<keyword evidence="2" id="KW-0540">Nuclease</keyword>
<reference evidence="2 3" key="1">
    <citation type="submission" date="2016-10" db="EMBL/GenBank/DDBJ databases">
        <authorList>
            <person name="de Groot N.N."/>
        </authorList>
    </citation>
    <scope>NUCLEOTIDE SEQUENCE [LARGE SCALE GENOMIC DNA]</scope>
    <source>
        <strain evidence="2 3">CGMCC 4.1859</strain>
    </source>
</reference>
<dbReference type="Proteomes" id="UP000198614">
    <property type="component" value="Unassembled WGS sequence"/>
</dbReference>
<dbReference type="EMBL" id="FNAX01000025">
    <property type="protein sequence ID" value="SDG67466.1"/>
    <property type="molecule type" value="Genomic_DNA"/>
</dbReference>
<evidence type="ECO:0000313" key="2">
    <source>
        <dbReference type="EMBL" id="SDG67466.1"/>
    </source>
</evidence>
<dbReference type="Pfam" id="PF13613">
    <property type="entry name" value="HTH_Tnp_4"/>
    <property type="match status" value="1"/>
</dbReference>
<evidence type="ECO:0000313" key="3">
    <source>
        <dbReference type="Proteomes" id="UP000198614"/>
    </source>
</evidence>
<gene>
    <name evidence="2" type="ORF">SAMN05216260_12585</name>
</gene>
<organism evidence="2 3">
    <name type="scientific">Streptomyces griseoaurantiacus</name>
    <dbReference type="NCBI Taxonomy" id="68213"/>
    <lineage>
        <taxon>Bacteria</taxon>
        <taxon>Bacillati</taxon>
        <taxon>Actinomycetota</taxon>
        <taxon>Actinomycetes</taxon>
        <taxon>Kitasatosporales</taxon>
        <taxon>Streptomycetaceae</taxon>
        <taxon>Streptomyces</taxon>
        <taxon>Streptomyces aurantiacus group</taxon>
    </lineage>
</organism>
<keyword evidence="2" id="KW-0255">Endonuclease</keyword>
<feature type="domain" description="Transposase Helix-turn-helix" evidence="1">
    <location>
        <begin position="31"/>
        <end position="75"/>
    </location>
</feature>